<reference evidence="1" key="1">
    <citation type="submission" date="2024-05" db="EMBL/GenBank/DDBJ databases">
        <title>Whole genome shotgun sequence of Streptomyces violascens NBRC 12920.</title>
        <authorList>
            <person name="Komaki H."/>
            <person name="Tamura T."/>
        </authorList>
    </citation>
    <scope>NUCLEOTIDE SEQUENCE</scope>
    <source>
        <strain evidence="1">NBRC 12920</strain>
    </source>
</reference>
<name>A0ABQ3QU52_9ACTN</name>
<organism evidence="1 2">
    <name type="scientific">Streptomyces violascens</name>
    <dbReference type="NCBI Taxonomy" id="67381"/>
    <lineage>
        <taxon>Bacteria</taxon>
        <taxon>Bacillati</taxon>
        <taxon>Actinomycetota</taxon>
        <taxon>Actinomycetes</taxon>
        <taxon>Kitasatosporales</taxon>
        <taxon>Streptomycetaceae</taxon>
        <taxon>Streptomyces</taxon>
    </lineage>
</organism>
<protein>
    <submittedName>
        <fullName evidence="1">Uncharacterized protein</fullName>
    </submittedName>
</protein>
<proteinExistence type="predicted"/>
<comment type="caution">
    <text evidence="1">The sequence shown here is derived from an EMBL/GenBank/DDBJ whole genome shotgun (WGS) entry which is preliminary data.</text>
</comment>
<sequence length="136" mass="14821">MRAAEEAGRCRGRLPERAGQVLRLGDAGMCAGDPAVVLAAAWVLLPVGAASRFFEAYGSVDEVMMRRAAGQRSTACWSRSGWGCPHPEVVARRMGKGARVQRPWRKTFTAQVYRSAGGETATAESRLRCPMPRKTR</sequence>
<evidence type="ECO:0000313" key="2">
    <source>
        <dbReference type="Proteomes" id="UP001050808"/>
    </source>
</evidence>
<dbReference type="Proteomes" id="UP001050808">
    <property type="component" value="Unassembled WGS sequence"/>
</dbReference>
<dbReference type="EMBL" id="BNDY01000017">
    <property type="protein sequence ID" value="GHI40795.1"/>
    <property type="molecule type" value="Genomic_DNA"/>
</dbReference>
<evidence type="ECO:0000313" key="1">
    <source>
        <dbReference type="EMBL" id="GHI40795.1"/>
    </source>
</evidence>
<accession>A0ABQ3QU52</accession>
<gene>
    <name evidence="1" type="ORF">Sviol_52030</name>
</gene>
<keyword evidence="2" id="KW-1185">Reference proteome</keyword>